<evidence type="ECO:0000313" key="2">
    <source>
        <dbReference type="Proteomes" id="UP000236311"/>
    </source>
</evidence>
<dbReference type="EMBL" id="OFSM01000044">
    <property type="protein sequence ID" value="SOY32280.1"/>
    <property type="molecule type" value="Genomic_DNA"/>
</dbReference>
<protein>
    <submittedName>
        <fullName evidence="1">Uncharacterized protein</fullName>
    </submittedName>
</protein>
<gene>
    <name evidence="1" type="ORF">AMURIS_05038</name>
</gene>
<dbReference type="RefSeq" id="WP_103242234.1">
    <property type="nucleotide sequence ID" value="NZ_JANJZD010000001.1"/>
</dbReference>
<name>A0A2K4ZP97_9FIRM</name>
<dbReference type="OrthoDB" id="323926at2"/>
<proteinExistence type="predicted"/>
<organism evidence="1 2">
    <name type="scientific">Acetatifactor muris</name>
    <dbReference type="NCBI Taxonomy" id="879566"/>
    <lineage>
        <taxon>Bacteria</taxon>
        <taxon>Bacillati</taxon>
        <taxon>Bacillota</taxon>
        <taxon>Clostridia</taxon>
        <taxon>Lachnospirales</taxon>
        <taxon>Lachnospiraceae</taxon>
        <taxon>Acetatifactor</taxon>
    </lineage>
</organism>
<accession>A0A2K4ZP97</accession>
<evidence type="ECO:0000313" key="1">
    <source>
        <dbReference type="EMBL" id="SOY32280.1"/>
    </source>
</evidence>
<dbReference type="AlphaFoldDB" id="A0A2K4ZP97"/>
<dbReference type="Proteomes" id="UP000236311">
    <property type="component" value="Unassembled WGS sequence"/>
</dbReference>
<keyword evidence="2" id="KW-1185">Reference proteome</keyword>
<sequence length="296" mass="35284">MFFKEYPVFQTIKEAKSFCQQSSRIEKRQLLFNYIRQQEPLFTNNQRWGAPSICYLQYLMNGLYDVDEAYSRYSELTLLEKHGIAHLIISLSAPYWEMLPLIVLAQPKTPPIEYIVYMSVNEHDEKNNRYCKLYIFNPSTCERRSMGKRVDMNIGIDILRSMIQNELNCGENIFIFEKCFLEFNSDYIDYFGNYIHQKVKEKMGYEEKWAEIRTLRNRLAHPHEGISEKNLKRACDILCAKNFFEDMEALVFLLSPLLPKERQMFCQYGHHDKKDKYARIAHGICRINAEKNNKER</sequence>
<reference evidence="1 2" key="1">
    <citation type="submission" date="2018-01" db="EMBL/GenBank/DDBJ databases">
        <authorList>
            <person name="Gaut B.S."/>
            <person name="Morton B.R."/>
            <person name="Clegg M.T."/>
            <person name="Duvall M.R."/>
        </authorList>
    </citation>
    <scope>NUCLEOTIDE SEQUENCE [LARGE SCALE GENOMIC DNA]</scope>
    <source>
        <strain evidence="1">GP69</strain>
    </source>
</reference>